<evidence type="ECO:0000313" key="2">
    <source>
        <dbReference type="Proteomes" id="UP001341840"/>
    </source>
</evidence>
<comment type="caution">
    <text evidence="1">The sequence shown here is derived from an EMBL/GenBank/DDBJ whole genome shotgun (WGS) entry which is preliminary data.</text>
</comment>
<evidence type="ECO:0000313" key="1">
    <source>
        <dbReference type="EMBL" id="MED6212776.1"/>
    </source>
</evidence>
<reference evidence="1 2" key="1">
    <citation type="journal article" date="2023" name="Plants (Basel)">
        <title>Bridging the Gap: Combining Genomics and Transcriptomics Approaches to Understand Stylosanthes scabra, an Orphan Legume from the Brazilian Caatinga.</title>
        <authorList>
            <person name="Ferreira-Neto J.R.C."/>
            <person name="da Silva M.D."/>
            <person name="Binneck E."/>
            <person name="de Melo N.F."/>
            <person name="da Silva R.H."/>
            <person name="de Melo A.L.T.M."/>
            <person name="Pandolfi V."/>
            <person name="Bustamante F.O."/>
            <person name="Brasileiro-Vidal A.C."/>
            <person name="Benko-Iseppon A.M."/>
        </authorList>
    </citation>
    <scope>NUCLEOTIDE SEQUENCE [LARGE SCALE GENOMIC DNA]</scope>
    <source>
        <tissue evidence="1">Leaves</tissue>
    </source>
</reference>
<protein>
    <submittedName>
        <fullName evidence="1">Uncharacterized protein</fullName>
    </submittedName>
</protein>
<organism evidence="1 2">
    <name type="scientific">Stylosanthes scabra</name>
    <dbReference type="NCBI Taxonomy" id="79078"/>
    <lineage>
        <taxon>Eukaryota</taxon>
        <taxon>Viridiplantae</taxon>
        <taxon>Streptophyta</taxon>
        <taxon>Embryophyta</taxon>
        <taxon>Tracheophyta</taxon>
        <taxon>Spermatophyta</taxon>
        <taxon>Magnoliopsida</taxon>
        <taxon>eudicotyledons</taxon>
        <taxon>Gunneridae</taxon>
        <taxon>Pentapetalae</taxon>
        <taxon>rosids</taxon>
        <taxon>fabids</taxon>
        <taxon>Fabales</taxon>
        <taxon>Fabaceae</taxon>
        <taxon>Papilionoideae</taxon>
        <taxon>50 kb inversion clade</taxon>
        <taxon>dalbergioids sensu lato</taxon>
        <taxon>Dalbergieae</taxon>
        <taxon>Pterocarpus clade</taxon>
        <taxon>Stylosanthes</taxon>
    </lineage>
</organism>
<dbReference type="Proteomes" id="UP001341840">
    <property type="component" value="Unassembled WGS sequence"/>
</dbReference>
<keyword evidence="2" id="KW-1185">Reference proteome</keyword>
<sequence>MTQGHVWSTLEMWPKRDSLRRHQEKATFWARRPPRFQALLSASKVTFGPSLSHTWPKCGSPNPSPRVAEFQRSVNDPVHLPVESQKLRKDFGHQVFGVVAED</sequence>
<name>A0ABU6YS81_9FABA</name>
<accession>A0ABU6YS81</accession>
<proteinExistence type="predicted"/>
<dbReference type="EMBL" id="JASCZI010243155">
    <property type="protein sequence ID" value="MED6212776.1"/>
    <property type="molecule type" value="Genomic_DNA"/>
</dbReference>
<gene>
    <name evidence="1" type="ORF">PIB30_086768</name>
</gene>